<comment type="caution">
    <text evidence="4">The sequence shown here is derived from an EMBL/GenBank/DDBJ whole genome shotgun (WGS) entry which is preliminary data.</text>
</comment>
<dbReference type="Proteomes" id="UP001216907">
    <property type="component" value="Unassembled WGS sequence"/>
</dbReference>
<name>A0ABT6FKP6_9BACT</name>
<evidence type="ECO:0000259" key="3">
    <source>
        <dbReference type="Pfam" id="PF07589"/>
    </source>
</evidence>
<dbReference type="EMBL" id="JARRAG010000003">
    <property type="protein sequence ID" value="MDG3008084.1"/>
    <property type="molecule type" value="Genomic_DNA"/>
</dbReference>
<evidence type="ECO:0000313" key="4">
    <source>
        <dbReference type="EMBL" id="MDG3008084.1"/>
    </source>
</evidence>
<proteinExistence type="predicted"/>
<evidence type="ECO:0000256" key="1">
    <source>
        <dbReference type="SAM" id="MobiDB-lite"/>
    </source>
</evidence>
<organism evidence="4 5">
    <name type="scientific">Paludisphaera mucosa</name>
    <dbReference type="NCBI Taxonomy" id="3030827"/>
    <lineage>
        <taxon>Bacteria</taxon>
        <taxon>Pseudomonadati</taxon>
        <taxon>Planctomycetota</taxon>
        <taxon>Planctomycetia</taxon>
        <taxon>Isosphaerales</taxon>
        <taxon>Isosphaeraceae</taxon>
        <taxon>Paludisphaera</taxon>
    </lineage>
</organism>
<gene>
    <name evidence="4" type="ORF">PZE19_30330</name>
</gene>
<accession>A0ABT6FKP6</accession>
<dbReference type="NCBIfam" id="TIGR02595">
    <property type="entry name" value="PEP_CTERM"/>
    <property type="match status" value="1"/>
</dbReference>
<feature type="chain" id="PRO_5047098704" evidence="2">
    <location>
        <begin position="30"/>
        <end position="528"/>
    </location>
</feature>
<evidence type="ECO:0000313" key="5">
    <source>
        <dbReference type="Proteomes" id="UP001216907"/>
    </source>
</evidence>
<protein>
    <submittedName>
        <fullName evidence="4">PEP-CTERM sorting domain-containing protein</fullName>
    </submittedName>
</protein>
<dbReference type="RefSeq" id="WP_277864412.1">
    <property type="nucleotide sequence ID" value="NZ_JARRAG010000003.1"/>
</dbReference>
<feature type="region of interest" description="Disordered" evidence="1">
    <location>
        <begin position="272"/>
        <end position="299"/>
    </location>
</feature>
<evidence type="ECO:0000256" key="2">
    <source>
        <dbReference type="SAM" id="SignalP"/>
    </source>
</evidence>
<dbReference type="Pfam" id="PF07589">
    <property type="entry name" value="PEP-CTERM"/>
    <property type="match status" value="1"/>
</dbReference>
<dbReference type="InterPro" id="IPR013424">
    <property type="entry name" value="Ice-binding_C"/>
</dbReference>
<sequence length="528" mass="54973">MPSPASPPRRMIPLAALLAAVLAPAPAAADHLITFTGAFDDSDYSSSRWDGADQFEDDLPPLFDLTRLGGGSFRATFRVPEVPPVDEYSGVANFEYHPPAPLALVLLDAAGGVVHRLGGGLYELDVENFRRQGRPGSPPQRANDVSFYAVPDGLAGLDAPPELYGPNRLAFGEIAATFADGSRPLGDVSIPLDGATYLDFDGRELRVYLAVANGDPSGDGPNLYVYTQLVYQITGASVAPAAVPEPSGAGLMSAGAAGLAWYARRRRGRAARARTEASVVDRPARPMHPPTDPAGGRTMNPPASSLLRLGLAIAAIALASSLSPPARAALILEPVFNRVAGFGGADDNFPLYDPGYLIGGVAYFTADEPGEIVTYASGDPRDPFLDEFHVWNNTGYAITGFTLRLIGTAAVTDDPGAVVRGPVDAIWGDADGDGLVGSSDIFSSITVSADGKEIRFEGGLIPVGGRFTDVHLAVSDAPPDFAGIDSSFTGVRTVPEPSGSMLSAMGLVASALGGVWRGRAARAGTRRT</sequence>
<keyword evidence="5" id="KW-1185">Reference proteome</keyword>
<feature type="signal peptide" evidence="2">
    <location>
        <begin position="1"/>
        <end position="29"/>
    </location>
</feature>
<feature type="domain" description="Ice-binding protein C-terminal" evidence="3">
    <location>
        <begin position="242"/>
        <end position="266"/>
    </location>
</feature>
<keyword evidence="2" id="KW-0732">Signal</keyword>
<reference evidence="4 5" key="1">
    <citation type="submission" date="2023-03" db="EMBL/GenBank/DDBJ databases">
        <title>Paludisphaera mucosa sp. nov. a novel planctomycete from northern fen.</title>
        <authorList>
            <person name="Ivanova A."/>
        </authorList>
    </citation>
    <scope>NUCLEOTIDE SEQUENCE [LARGE SCALE GENOMIC DNA]</scope>
    <source>
        <strain evidence="4 5">Pla2</strain>
    </source>
</reference>